<dbReference type="EMBL" id="FWXS01000003">
    <property type="protein sequence ID" value="SMC50518.1"/>
    <property type="molecule type" value="Genomic_DNA"/>
</dbReference>
<dbReference type="Gene3D" id="3.10.310.50">
    <property type="match status" value="1"/>
</dbReference>
<accession>A0A1W1ZQZ8</accession>
<protein>
    <recommendedName>
        <fullName evidence="1">TPM domain-containing protein</fullName>
    </recommendedName>
</protein>
<proteinExistence type="predicted"/>
<dbReference type="PANTHER" id="PTHR30373">
    <property type="entry name" value="UPF0603 PROTEIN YGCG"/>
    <property type="match status" value="1"/>
</dbReference>
<dbReference type="Proteomes" id="UP000192393">
    <property type="component" value="Unassembled WGS sequence"/>
</dbReference>
<sequence length="171" mass="19812">MKNIILVLFAFSFINCISQKNETKKFDYTYKEAETILPKPIGLVNDFSFVFNQHERNELEKLLFDYSQKTTNQIAIVTVKNIEPYTDISDYAKDIGNFWGVGTREKDNGLIIVMDMSNRTIRISSGLGTEEILSDSFLKKIIDETIIPEFKQENYYSGIKSGIERIIIEWN</sequence>
<dbReference type="PANTHER" id="PTHR30373:SF2">
    <property type="entry name" value="UPF0603 PROTEIN YGCG"/>
    <property type="match status" value="1"/>
</dbReference>
<feature type="domain" description="TPM" evidence="1">
    <location>
        <begin position="44"/>
        <end position="167"/>
    </location>
</feature>
<reference evidence="2 3" key="1">
    <citation type="submission" date="2017-04" db="EMBL/GenBank/DDBJ databases">
        <authorList>
            <person name="Afonso C.L."/>
            <person name="Miller P.J."/>
            <person name="Scott M.A."/>
            <person name="Spackman E."/>
            <person name="Goraichik I."/>
            <person name="Dimitrov K.M."/>
            <person name="Suarez D.L."/>
            <person name="Swayne D.E."/>
        </authorList>
    </citation>
    <scope>NUCLEOTIDE SEQUENCE [LARGE SCALE GENOMIC DNA]</scope>
    <source>
        <strain evidence="2 3">CGMCC 1.12708</strain>
    </source>
</reference>
<organism evidence="2 3">
    <name type="scientific">Moheibacter sediminis</name>
    <dbReference type="NCBI Taxonomy" id="1434700"/>
    <lineage>
        <taxon>Bacteria</taxon>
        <taxon>Pseudomonadati</taxon>
        <taxon>Bacteroidota</taxon>
        <taxon>Flavobacteriia</taxon>
        <taxon>Flavobacteriales</taxon>
        <taxon>Weeksellaceae</taxon>
        <taxon>Moheibacter</taxon>
    </lineage>
</organism>
<evidence type="ECO:0000313" key="2">
    <source>
        <dbReference type="EMBL" id="SMC50518.1"/>
    </source>
</evidence>
<evidence type="ECO:0000259" key="1">
    <source>
        <dbReference type="Pfam" id="PF04536"/>
    </source>
</evidence>
<name>A0A1W1ZQZ8_9FLAO</name>
<evidence type="ECO:0000313" key="3">
    <source>
        <dbReference type="Proteomes" id="UP000192393"/>
    </source>
</evidence>
<dbReference type="InterPro" id="IPR007621">
    <property type="entry name" value="TPM_dom"/>
</dbReference>
<dbReference type="OrthoDB" id="1250310at2"/>
<dbReference type="RefSeq" id="WP_084016732.1">
    <property type="nucleotide sequence ID" value="NZ_FWXS01000003.1"/>
</dbReference>
<dbReference type="Pfam" id="PF04536">
    <property type="entry name" value="TPM_phosphatase"/>
    <property type="match status" value="1"/>
</dbReference>
<dbReference type="STRING" id="1434700.SAMN06296427_103143"/>
<dbReference type="AlphaFoldDB" id="A0A1W1ZQZ8"/>
<gene>
    <name evidence="2" type="ORF">SAMN06296427_103143</name>
</gene>
<keyword evidence="3" id="KW-1185">Reference proteome</keyword>